<keyword evidence="4 7" id="KW-0472">Membrane</keyword>
<dbReference type="OrthoDB" id="6897726at2"/>
<keyword evidence="5 7" id="KW-0975">Bacterial flagellum</keyword>
<evidence type="ECO:0000256" key="3">
    <source>
        <dbReference type="ARBA" id="ARBA00022989"/>
    </source>
</evidence>
<dbReference type="EMBL" id="SMAS01000001">
    <property type="protein sequence ID" value="TCT38415.1"/>
    <property type="molecule type" value="Genomic_DNA"/>
</dbReference>
<gene>
    <name evidence="9" type="ORF">EC835_101419</name>
</gene>
<feature type="transmembrane region" description="Helical" evidence="7">
    <location>
        <begin position="52"/>
        <end position="73"/>
    </location>
</feature>
<evidence type="ECO:0000256" key="7">
    <source>
        <dbReference type="RuleBase" id="RU362064"/>
    </source>
</evidence>
<evidence type="ECO:0000313" key="10">
    <source>
        <dbReference type="Proteomes" id="UP000295055"/>
    </source>
</evidence>
<dbReference type="Proteomes" id="UP000295055">
    <property type="component" value="Unassembled WGS sequence"/>
</dbReference>
<feature type="compositionally biased region" description="Polar residues" evidence="8">
    <location>
        <begin position="11"/>
        <end position="28"/>
    </location>
</feature>
<dbReference type="Pfam" id="PF04347">
    <property type="entry name" value="FliO"/>
    <property type="match status" value="1"/>
</dbReference>
<keyword evidence="9" id="KW-0282">Flagellum</keyword>
<comment type="similarity">
    <text evidence="6 7">Belongs to the FliO/MopB family.</text>
</comment>
<dbReference type="RefSeq" id="WP_132494661.1">
    <property type="nucleotide sequence ID" value="NZ_SMAS01000001.1"/>
</dbReference>
<evidence type="ECO:0000256" key="5">
    <source>
        <dbReference type="ARBA" id="ARBA00023143"/>
    </source>
</evidence>
<feature type="region of interest" description="Disordered" evidence="8">
    <location>
        <begin position="1"/>
        <end position="28"/>
    </location>
</feature>
<keyword evidence="2 7" id="KW-0812">Transmembrane</keyword>
<keyword evidence="9" id="KW-0966">Cell projection</keyword>
<dbReference type="GO" id="GO:0044781">
    <property type="term" value="P:bacterial-type flagellum organization"/>
    <property type="evidence" value="ECO:0007669"/>
    <property type="project" value="UniProtKB-UniRule"/>
</dbReference>
<organism evidence="9 10">
    <name type="scientific">Providencia alcalifaciens</name>
    <dbReference type="NCBI Taxonomy" id="126385"/>
    <lineage>
        <taxon>Bacteria</taxon>
        <taxon>Pseudomonadati</taxon>
        <taxon>Pseudomonadota</taxon>
        <taxon>Gammaproteobacteria</taxon>
        <taxon>Enterobacterales</taxon>
        <taxon>Morganellaceae</taxon>
        <taxon>Providencia</taxon>
    </lineage>
</organism>
<dbReference type="GO" id="GO:0009425">
    <property type="term" value="C:bacterial-type flagellum basal body"/>
    <property type="evidence" value="ECO:0007669"/>
    <property type="project" value="UniProtKB-SubCell"/>
</dbReference>
<name>A0A4R3NQX7_9GAMM</name>
<dbReference type="PANTHER" id="PTHR38766">
    <property type="entry name" value="FLAGELLAR PROTEIN FLIO"/>
    <property type="match status" value="1"/>
</dbReference>
<dbReference type="AlphaFoldDB" id="A0A4R3NQX7"/>
<dbReference type="InterPro" id="IPR022781">
    <property type="entry name" value="Flagellar_biosynth_FliO"/>
</dbReference>
<evidence type="ECO:0000256" key="4">
    <source>
        <dbReference type="ARBA" id="ARBA00023136"/>
    </source>
</evidence>
<protein>
    <recommendedName>
        <fullName evidence="7">Flagellar protein</fullName>
    </recommendedName>
</protein>
<evidence type="ECO:0000256" key="1">
    <source>
        <dbReference type="ARBA" id="ARBA00022475"/>
    </source>
</evidence>
<keyword evidence="3 7" id="KW-1133">Transmembrane helix</keyword>
<sequence>MSDETAAPLQTEESLQTSPSQVDSAHTQKPFLTSTVSGEGHSAQAINQNDSLAQISGALGGIILLILLGAWLFKTFGFGRNPLVKQQLINVKGRCTLGGKERVVVVEVNNEYLVLGVTSQSVNLLHQYPAPLENDVVNFASEPLTFQSIFKKKQDAANAVAPEKQ</sequence>
<dbReference type="GO" id="GO:0005886">
    <property type="term" value="C:plasma membrane"/>
    <property type="evidence" value="ECO:0007669"/>
    <property type="project" value="UniProtKB-SubCell"/>
</dbReference>
<comment type="subcellular location">
    <subcellularLocation>
        <location evidence="7">Cell membrane</location>
    </subcellularLocation>
    <subcellularLocation>
        <location evidence="7">Bacterial flagellum basal body</location>
    </subcellularLocation>
</comment>
<evidence type="ECO:0000313" key="9">
    <source>
        <dbReference type="EMBL" id="TCT38415.1"/>
    </source>
</evidence>
<dbReference type="NCBIfam" id="TIGR03500">
    <property type="entry name" value="FliO_TIGR"/>
    <property type="match status" value="1"/>
</dbReference>
<reference evidence="9 10" key="1">
    <citation type="submission" date="2019-03" db="EMBL/GenBank/DDBJ databases">
        <title>Genomic analyses of the natural microbiome of Caenorhabditis elegans.</title>
        <authorList>
            <person name="Samuel B."/>
        </authorList>
    </citation>
    <scope>NUCLEOTIDE SEQUENCE [LARGE SCALE GENOMIC DNA]</scope>
    <source>
        <strain evidence="9 10">JUb102</strain>
    </source>
</reference>
<evidence type="ECO:0000256" key="2">
    <source>
        <dbReference type="ARBA" id="ARBA00022692"/>
    </source>
</evidence>
<proteinExistence type="inferred from homology"/>
<dbReference type="InterPro" id="IPR052205">
    <property type="entry name" value="FliO/MopB"/>
</dbReference>
<evidence type="ECO:0000256" key="6">
    <source>
        <dbReference type="ARBA" id="ARBA00037937"/>
    </source>
</evidence>
<comment type="caution">
    <text evidence="9">The sequence shown here is derived from an EMBL/GenBank/DDBJ whole genome shotgun (WGS) entry which is preliminary data.</text>
</comment>
<evidence type="ECO:0000256" key="8">
    <source>
        <dbReference type="SAM" id="MobiDB-lite"/>
    </source>
</evidence>
<keyword evidence="9" id="KW-0969">Cilium</keyword>
<accession>A0A4R3NQX7</accession>
<dbReference type="PANTHER" id="PTHR38766:SF1">
    <property type="entry name" value="FLAGELLAR PROTEIN FLIO"/>
    <property type="match status" value="1"/>
</dbReference>
<keyword evidence="1 7" id="KW-1003">Cell membrane</keyword>